<evidence type="ECO:0000256" key="1">
    <source>
        <dbReference type="SAM" id="MobiDB-lite"/>
    </source>
</evidence>
<keyword evidence="3" id="KW-1185">Reference proteome</keyword>
<feature type="compositionally biased region" description="Basic and acidic residues" evidence="1">
    <location>
        <begin position="60"/>
        <end position="73"/>
    </location>
</feature>
<dbReference type="OrthoDB" id="7501264at2759"/>
<evidence type="ECO:0000313" key="3">
    <source>
        <dbReference type="Proteomes" id="UP000299102"/>
    </source>
</evidence>
<name>A0A4C1ZHH0_EUMVA</name>
<gene>
    <name evidence="2" type="ORF">EVAR_57461_1</name>
</gene>
<sequence>MATFWLHHQTLITIKYQSTRQEESNEPKLDGVASFNYGVPMATFWLHHQTLITIKYQSTRQEESNEPKLDGAKSPHSTEPLPRRVELMDPTPVGVVLRRDASKNRPWSMSRAVGTPVRCPAAFGEAVTTFQLTALPTRHFFRGTFSVGFSLIIRARPCAL</sequence>
<comment type="caution">
    <text evidence="2">The sequence shown here is derived from an EMBL/GenBank/DDBJ whole genome shotgun (WGS) entry which is preliminary data.</text>
</comment>
<protein>
    <submittedName>
        <fullName evidence="2">Uncharacterized protein</fullName>
    </submittedName>
</protein>
<accession>A0A4C1ZHH0</accession>
<dbReference type="Proteomes" id="UP000299102">
    <property type="component" value="Unassembled WGS sequence"/>
</dbReference>
<organism evidence="2 3">
    <name type="scientific">Eumeta variegata</name>
    <name type="common">Bagworm moth</name>
    <name type="synonym">Eumeta japonica</name>
    <dbReference type="NCBI Taxonomy" id="151549"/>
    <lineage>
        <taxon>Eukaryota</taxon>
        <taxon>Metazoa</taxon>
        <taxon>Ecdysozoa</taxon>
        <taxon>Arthropoda</taxon>
        <taxon>Hexapoda</taxon>
        <taxon>Insecta</taxon>
        <taxon>Pterygota</taxon>
        <taxon>Neoptera</taxon>
        <taxon>Endopterygota</taxon>
        <taxon>Lepidoptera</taxon>
        <taxon>Glossata</taxon>
        <taxon>Ditrysia</taxon>
        <taxon>Tineoidea</taxon>
        <taxon>Psychidae</taxon>
        <taxon>Oiketicinae</taxon>
        <taxon>Eumeta</taxon>
    </lineage>
</organism>
<evidence type="ECO:0000313" key="2">
    <source>
        <dbReference type="EMBL" id="GBP85985.1"/>
    </source>
</evidence>
<proteinExistence type="predicted"/>
<feature type="region of interest" description="Disordered" evidence="1">
    <location>
        <begin position="57"/>
        <end position="84"/>
    </location>
</feature>
<dbReference type="EMBL" id="BGZK01001773">
    <property type="protein sequence ID" value="GBP85985.1"/>
    <property type="molecule type" value="Genomic_DNA"/>
</dbReference>
<dbReference type="AlphaFoldDB" id="A0A4C1ZHH0"/>
<reference evidence="2 3" key="1">
    <citation type="journal article" date="2019" name="Commun. Biol.">
        <title>The bagworm genome reveals a unique fibroin gene that provides high tensile strength.</title>
        <authorList>
            <person name="Kono N."/>
            <person name="Nakamura H."/>
            <person name="Ohtoshi R."/>
            <person name="Tomita M."/>
            <person name="Numata K."/>
            <person name="Arakawa K."/>
        </authorList>
    </citation>
    <scope>NUCLEOTIDE SEQUENCE [LARGE SCALE GENOMIC DNA]</scope>
</reference>